<feature type="domain" description="DJ-1/PfpI" evidence="3">
    <location>
        <begin position="35"/>
        <end position="245"/>
    </location>
</feature>
<protein>
    <recommendedName>
        <fullName evidence="1">D-lactate dehydratase</fullName>
        <ecNumber evidence="1">4.2.1.130</ecNumber>
    </recommendedName>
</protein>
<dbReference type="InterPro" id="IPR029062">
    <property type="entry name" value="Class_I_gatase-like"/>
</dbReference>
<dbReference type="Proteomes" id="UP000194127">
    <property type="component" value="Unassembled WGS sequence"/>
</dbReference>
<dbReference type="PANTHER" id="PTHR48094">
    <property type="entry name" value="PROTEIN/NUCLEIC ACID DEGLYCASE DJ-1-RELATED"/>
    <property type="match status" value="1"/>
</dbReference>
<keyword evidence="5" id="KW-1185">Reference proteome</keyword>
<name>A0A1X6N7Y6_9APHY</name>
<comment type="catalytic activity">
    <reaction evidence="2">
        <text>methylglyoxal + H2O = (R)-lactate + H(+)</text>
        <dbReference type="Rhea" id="RHEA:27754"/>
        <dbReference type="ChEBI" id="CHEBI:15377"/>
        <dbReference type="ChEBI" id="CHEBI:15378"/>
        <dbReference type="ChEBI" id="CHEBI:16004"/>
        <dbReference type="ChEBI" id="CHEBI:17158"/>
        <dbReference type="EC" id="4.2.1.130"/>
    </reaction>
</comment>
<dbReference type="RefSeq" id="XP_024341541.1">
    <property type="nucleotide sequence ID" value="XM_024482576.1"/>
</dbReference>
<dbReference type="GO" id="GO:0005737">
    <property type="term" value="C:cytoplasm"/>
    <property type="evidence" value="ECO:0007669"/>
    <property type="project" value="TreeGrafter"/>
</dbReference>
<dbReference type="OrthoDB" id="543156at2759"/>
<dbReference type="STRING" id="670580.A0A1X6N7Y6"/>
<evidence type="ECO:0000313" key="5">
    <source>
        <dbReference type="Proteomes" id="UP000194127"/>
    </source>
</evidence>
<sequence length="249" mass="26997">MSAGKVLIILSDADSYPVKKPDGSTTNQETGVFLTELAKPLQKLLDAGYEVTFASPSGRRPNIDPLSESLVVYFGNWLQKNRDNQLIQRMYAENNLALPRPFPSITDDELESYAGVFIPGGHAPIRDLGNNPDLGRILWHFHGRGKPTAAICHGPLALLSTKYARDSPGFAYKGYKLTSWSDAEERLVERLQGGEIPKVESTLQAEGAEMVSTVGKKAGGITVDREVVSGANPMAAEGLGSKLIEMLRA</sequence>
<dbReference type="SUPFAM" id="SSF52317">
    <property type="entry name" value="Class I glutamine amidotransferase-like"/>
    <property type="match status" value="1"/>
</dbReference>
<dbReference type="EMBL" id="KZ110593">
    <property type="protein sequence ID" value="OSX64747.1"/>
    <property type="molecule type" value="Genomic_DNA"/>
</dbReference>
<dbReference type="GO" id="GO:0019243">
    <property type="term" value="P:methylglyoxal catabolic process to D-lactate via S-lactoyl-glutathione"/>
    <property type="evidence" value="ECO:0007669"/>
    <property type="project" value="TreeGrafter"/>
</dbReference>
<dbReference type="EC" id="4.2.1.130" evidence="1"/>
<dbReference type="Pfam" id="PF01965">
    <property type="entry name" value="DJ-1_PfpI"/>
    <property type="match status" value="1"/>
</dbReference>
<evidence type="ECO:0000313" key="4">
    <source>
        <dbReference type="EMBL" id="OSX64747.1"/>
    </source>
</evidence>
<dbReference type="PANTHER" id="PTHR48094:SF22">
    <property type="entry name" value="DJ-1_PFPI DOMAIN-CONTAINING PROTEIN"/>
    <property type="match status" value="1"/>
</dbReference>
<dbReference type="CDD" id="cd03141">
    <property type="entry name" value="GATase1_Hsp31_like"/>
    <property type="match status" value="1"/>
</dbReference>
<accession>A0A1X6N7Y6</accession>
<evidence type="ECO:0000256" key="1">
    <source>
        <dbReference type="ARBA" id="ARBA00013134"/>
    </source>
</evidence>
<dbReference type="GeneID" id="36327525"/>
<dbReference type="GO" id="GO:0019172">
    <property type="term" value="F:glyoxalase III activity"/>
    <property type="evidence" value="ECO:0007669"/>
    <property type="project" value="UniProtKB-EC"/>
</dbReference>
<evidence type="ECO:0000256" key="2">
    <source>
        <dbReference type="ARBA" id="ARBA00048082"/>
    </source>
</evidence>
<reference evidence="4 5" key="1">
    <citation type="submission" date="2017-04" db="EMBL/GenBank/DDBJ databases">
        <title>Genome Sequence of the Model Brown-Rot Fungus Postia placenta SB12.</title>
        <authorList>
            <consortium name="DOE Joint Genome Institute"/>
            <person name="Gaskell J."/>
            <person name="Kersten P."/>
            <person name="Larrondo L.F."/>
            <person name="Canessa P."/>
            <person name="Martinez D."/>
            <person name="Hibbett D."/>
            <person name="Schmoll M."/>
            <person name="Kubicek C.P."/>
            <person name="Martinez A.T."/>
            <person name="Yadav J."/>
            <person name="Master E."/>
            <person name="Magnuson J.K."/>
            <person name="James T."/>
            <person name="Yaver D."/>
            <person name="Berka R."/>
            <person name="Labutti K."/>
            <person name="Lipzen A."/>
            <person name="Aerts A."/>
            <person name="Barry K."/>
            <person name="Henrissat B."/>
            <person name="Blanchette R."/>
            <person name="Grigoriev I."/>
            <person name="Cullen D."/>
        </authorList>
    </citation>
    <scope>NUCLEOTIDE SEQUENCE [LARGE SCALE GENOMIC DNA]</scope>
    <source>
        <strain evidence="4 5">MAD-698-R-SB12</strain>
    </source>
</reference>
<organism evidence="4 5">
    <name type="scientific">Postia placenta MAD-698-R-SB12</name>
    <dbReference type="NCBI Taxonomy" id="670580"/>
    <lineage>
        <taxon>Eukaryota</taxon>
        <taxon>Fungi</taxon>
        <taxon>Dikarya</taxon>
        <taxon>Basidiomycota</taxon>
        <taxon>Agaricomycotina</taxon>
        <taxon>Agaricomycetes</taxon>
        <taxon>Polyporales</taxon>
        <taxon>Adustoporiaceae</taxon>
        <taxon>Rhodonia</taxon>
    </lineage>
</organism>
<dbReference type="InterPro" id="IPR050325">
    <property type="entry name" value="Prot/Nucl_acid_deglycase"/>
</dbReference>
<gene>
    <name evidence="4" type="ORF">POSPLADRAFT_1073177</name>
</gene>
<dbReference type="AlphaFoldDB" id="A0A1X6N7Y6"/>
<dbReference type="Gene3D" id="3.40.50.880">
    <property type="match status" value="1"/>
</dbReference>
<evidence type="ECO:0000259" key="3">
    <source>
        <dbReference type="Pfam" id="PF01965"/>
    </source>
</evidence>
<dbReference type="InterPro" id="IPR002818">
    <property type="entry name" value="DJ-1/PfpI"/>
</dbReference>
<proteinExistence type="predicted"/>